<dbReference type="EMBL" id="AP026867">
    <property type="protein sequence ID" value="BDS12405.1"/>
    <property type="molecule type" value="Genomic_DNA"/>
</dbReference>
<evidence type="ECO:0000313" key="2">
    <source>
        <dbReference type="Proteomes" id="UP001060919"/>
    </source>
</evidence>
<dbReference type="RefSeq" id="WP_264793476.1">
    <property type="nucleotide sequence ID" value="NZ_AP026867.1"/>
</dbReference>
<proteinExistence type="predicted"/>
<dbReference type="Proteomes" id="UP001060919">
    <property type="component" value="Chromosome"/>
</dbReference>
<sequence>MLNIKQIIYYGDRLLWNQYLKQEYLTKITEVVTSNIEESPELEKIKMAAFNKQLDYNRGW</sequence>
<keyword evidence="2" id="KW-1185">Reference proteome</keyword>
<reference evidence="1" key="1">
    <citation type="submission" date="2022-09" db="EMBL/GenBank/DDBJ databases">
        <title>Aureispira anguillicida sp. nov., isolated from Leptocephalus of Japanese eel Anguilla japonica.</title>
        <authorList>
            <person name="Yuasa K."/>
            <person name="Mekata T."/>
            <person name="Ikunari K."/>
        </authorList>
    </citation>
    <scope>NUCLEOTIDE SEQUENCE</scope>
    <source>
        <strain evidence="1">EL160426</strain>
    </source>
</reference>
<dbReference type="AlphaFoldDB" id="A0A915YG51"/>
<name>A0A915YG51_9BACT</name>
<gene>
    <name evidence="1" type="ORF">AsAng_0031260</name>
</gene>
<protein>
    <submittedName>
        <fullName evidence="1">Uncharacterized protein</fullName>
    </submittedName>
</protein>
<accession>A0A915YG51</accession>
<organism evidence="1 2">
    <name type="scientific">Aureispira anguillae</name>
    <dbReference type="NCBI Taxonomy" id="2864201"/>
    <lineage>
        <taxon>Bacteria</taxon>
        <taxon>Pseudomonadati</taxon>
        <taxon>Bacteroidota</taxon>
        <taxon>Saprospiria</taxon>
        <taxon>Saprospirales</taxon>
        <taxon>Saprospiraceae</taxon>
        <taxon>Aureispira</taxon>
    </lineage>
</organism>
<dbReference type="KEGG" id="aup:AsAng_0031260"/>
<evidence type="ECO:0000313" key="1">
    <source>
        <dbReference type="EMBL" id="BDS12405.1"/>
    </source>
</evidence>